<dbReference type="InterPro" id="IPR032466">
    <property type="entry name" value="Metal_Hydrolase"/>
</dbReference>
<sequence length="396" mass="44396">MGLLIKNVRMIDFGQDFHGDIYIYKGKIFEIGKYLSKDCEVIDGEGKVLMPAFVDLHAHFREPGFTYKEDIETGSKAAVKGGYTTVNLMANTNPVCSSMEIFDYVMKRTNEVGLVDSHQVVSITRNLEGEDISHLDSLSNEVKFISDDGKGVENNKVMLDAMVKAKEKDIRIISHAESPEMSNVDMRMAENMMTWRDISLAKFTGCSLHMAHVSTKEAMRDIIRAKKEGYDITCEVTPHHIALTDEVKYRVNPPIRNKKDVNYLIKAIKDGYIDAIATDHAPHSKEDKKNGSPGISGIETSFAVSYTKLVKEEGISLNKLSWLMSKRPAEIMKLKKGQLTVGYDADLVLIDLDKEYEINSQGFASKGKNTPFDGMKVFGEILITLKEGRTVYKKGE</sequence>
<dbReference type="EMBL" id="JAPQFJ010000001">
    <property type="protein sequence ID" value="MCY6957061.1"/>
    <property type="molecule type" value="Genomic_DNA"/>
</dbReference>
<comment type="caution">
    <text evidence="8">The sequence shown here is derived from an EMBL/GenBank/DDBJ whole genome shotgun (WGS) entry which is preliminary data.</text>
</comment>
<feature type="binding site" evidence="6">
    <location>
        <position position="148"/>
    </location>
    <ligand>
        <name>Zn(2+)</name>
        <dbReference type="ChEBI" id="CHEBI:29105"/>
        <label>2</label>
    </ligand>
</feature>
<evidence type="ECO:0000256" key="3">
    <source>
        <dbReference type="ARBA" id="ARBA00022723"/>
    </source>
</evidence>
<dbReference type="PANTHER" id="PTHR43668:SF2">
    <property type="entry name" value="ALLANTOINASE"/>
    <property type="match status" value="1"/>
</dbReference>
<dbReference type="PROSITE" id="PS00483">
    <property type="entry name" value="DIHYDROOROTASE_2"/>
    <property type="match status" value="1"/>
</dbReference>
<reference evidence="8" key="1">
    <citation type="submission" date="2022-12" db="EMBL/GenBank/DDBJ databases">
        <title>Clostridium sp. nov., isolated from industrial wastewater.</title>
        <authorList>
            <person name="Jiayan W."/>
        </authorList>
    </citation>
    <scope>NUCLEOTIDE SEQUENCE</scope>
    <source>
        <strain evidence="8">ZC22-4</strain>
    </source>
</reference>
<feature type="domain" description="Amidohydrolase-related" evidence="7">
    <location>
        <begin position="48"/>
        <end position="391"/>
    </location>
</feature>
<keyword evidence="4 6" id="KW-0378">Hydrolase</keyword>
<comment type="catalytic activity">
    <reaction evidence="6">
        <text>(S)-dihydroorotate + H2O = N-carbamoyl-L-aspartate + H(+)</text>
        <dbReference type="Rhea" id="RHEA:24296"/>
        <dbReference type="ChEBI" id="CHEBI:15377"/>
        <dbReference type="ChEBI" id="CHEBI:15378"/>
        <dbReference type="ChEBI" id="CHEBI:30864"/>
        <dbReference type="ChEBI" id="CHEBI:32814"/>
        <dbReference type="EC" id="3.5.2.3"/>
    </reaction>
</comment>
<dbReference type="PANTHER" id="PTHR43668">
    <property type="entry name" value="ALLANTOINASE"/>
    <property type="match status" value="1"/>
</dbReference>
<organism evidence="8 9">
    <name type="scientific">Clostridium brassicae</name>
    <dbReference type="NCBI Taxonomy" id="2999072"/>
    <lineage>
        <taxon>Bacteria</taxon>
        <taxon>Bacillati</taxon>
        <taxon>Bacillota</taxon>
        <taxon>Clostridia</taxon>
        <taxon>Eubacteriales</taxon>
        <taxon>Clostridiaceae</taxon>
        <taxon>Clostridium</taxon>
    </lineage>
</organism>
<feature type="binding site" evidence="6">
    <location>
        <begin position="293"/>
        <end position="294"/>
    </location>
    <ligand>
        <name>substrate</name>
    </ligand>
</feature>
<evidence type="ECO:0000313" key="8">
    <source>
        <dbReference type="EMBL" id="MCY6957061.1"/>
    </source>
</evidence>
<dbReference type="Gene3D" id="3.20.20.140">
    <property type="entry name" value="Metal-dependent hydrolases"/>
    <property type="match status" value="1"/>
</dbReference>
<dbReference type="RefSeq" id="WP_268059421.1">
    <property type="nucleotide sequence ID" value="NZ_JAPQFJ010000001.1"/>
</dbReference>
<comment type="cofactor">
    <cofactor evidence="6">
        <name>Zn(2+)</name>
        <dbReference type="ChEBI" id="CHEBI:29105"/>
    </cofactor>
    <text evidence="6">Binds 2 Zn(2+) ions per subunit.</text>
</comment>
<comment type="similarity">
    <text evidence="2 6">Belongs to the metallo-dependent hydrolases superfamily. DHOase family. Class I DHOase subfamily.</text>
</comment>
<keyword evidence="5 6" id="KW-0665">Pyrimidine biosynthesis</keyword>
<dbReference type="HAMAP" id="MF_00220_B">
    <property type="entry name" value="PyrC_classI_B"/>
    <property type="match status" value="1"/>
</dbReference>
<feature type="binding site" evidence="6">
    <location>
        <position position="59"/>
    </location>
    <ligand>
        <name>Zn(2+)</name>
        <dbReference type="ChEBI" id="CHEBI:29105"/>
        <label>1</label>
    </ligand>
</feature>
<comment type="pathway">
    <text evidence="6">Pyrimidine metabolism; UMP biosynthesis via de novo pathway; (S)-dihydroorotate from bicarbonate: step 3/3.</text>
</comment>
<dbReference type="SUPFAM" id="SSF51556">
    <property type="entry name" value="Metallo-dependent hydrolases"/>
    <property type="match status" value="1"/>
</dbReference>
<feature type="binding site" evidence="6">
    <location>
        <position position="283"/>
    </location>
    <ligand>
        <name>substrate</name>
    </ligand>
</feature>
<feature type="binding site" evidence="6">
    <location>
        <position position="57"/>
    </location>
    <ligand>
        <name>Zn(2+)</name>
        <dbReference type="ChEBI" id="CHEBI:29105"/>
        <label>1</label>
    </ligand>
</feature>
<evidence type="ECO:0000256" key="5">
    <source>
        <dbReference type="ARBA" id="ARBA00022975"/>
    </source>
</evidence>
<comment type="function">
    <text evidence="1 6">Catalyzes the reversible cyclization of carbamoyl aspartate to dihydroorotate.</text>
</comment>
<keyword evidence="3 6" id="KW-0479">Metal-binding</keyword>
<feature type="binding site" evidence="6">
    <location>
        <position position="279"/>
    </location>
    <ligand>
        <name>Zn(2+)</name>
        <dbReference type="ChEBI" id="CHEBI:29105"/>
        <label>1</label>
    </ligand>
</feature>
<dbReference type="EC" id="3.5.2.3" evidence="6"/>
<dbReference type="PROSITE" id="PS00482">
    <property type="entry name" value="DIHYDROOROTASE_1"/>
    <property type="match status" value="1"/>
</dbReference>
<keyword evidence="9" id="KW-1185">Reference proteome</keyword>
<dbReference type="InterPro" id="IPR004722">
    <property type="entry name" value="DHOase"/>
</dbReference>
<dbReference type="SUPFAM" id="SSF51338">
    <property type="entry name" value="Composite domain of metallo-dependent hydrolases"/>
    <property type="match status" value="1"/>
</dbReference>
<accession>A0ABT4D744</accession>
<dbReference type="Pfam" id="PF01979">
    <property type="entry name" value="Amidohydro_1"/>
    <property type="match status" value="1"/>
</dbReference>
<feature type="binding site" evidence="6">
    <location>
        <position position="148"/>
    </location>
    <ligand>
        <name>Zn(2+)</name>
        <dbReference type="ChEBI" id="CHEBI:29105"/>
        <label>1</label>
    </ligand>
</feature>
<evidence type="ECO:0000259" key="7">
    <source>
        <dbReference type="Pfam" id="PF01979"/>
    </source>
</evidence>
<gene>
    <name evidence="6" type="primary">pyrC</name>
    <name evidence="8" type="ORF">OW729_00430</name>
</gene>
<evidence type="ECO:0000256" key="6">
    <source>
        <dbReference type="HAMAP-Rule" id="MF_00220"/>
    </source>
</evidence>
<dbReference type="InterPro" id="IPR002195">
    <property type="entry name" value="Dihydroorotase_CS"/>
</dbReference>
<dbReference type="NCBIfam" id="TIGR00857">
    <property type="entry name" value="pyrC_multi"/>
    <property type="match status" value="1"/>
</dbReference>
<feature type="binding site" evidence="6">
    <location>
        <position position="175"/>
    </location>
    <ligand>
        <name>Zn(2+)</name>
        <dbReference type="ChEBI" id="CHEBI:29105"/>
        <label>2</label>
    </ligand>
</feature>
<feature type="binding site" evidence="6">
    <location>
        <position position="91"/>
    </location>
    <ligand>
        <name>substrate</name>
    </ligand>
</feature>
<proteinExistence type="inferred from homology"/>
<evidence type="ECO:0000256" key="1">
    <source>
        <dbReference type="ARBA" id="ARBA00002368"/>
    </source>
</evidence>
<feature type="binding site" evidence="6">
    <location>
        <begin position="59"/>
        <end position="61"/>
    </location>
    <ligand>
        <name>substrate</name>
    </ligand>
</feature>
<evidence type="ECO:0000313" key="9">
    <source>
        <dbReference type="Proteomes" id="UP001144612"/>
    </source>
</evidence>
<evidence type="ECO:0000256" key="4">
    <source>
        <dbReference type="ARBA" id="ARBA00022801"/>
    </source>
</evidence>
<keyword evidence="6" id="KW-0862">Zinc</keyword>
<protein>
    <recommendedName>
        <fullName evidence="6">Dihydroorotase</fullName>
        <shortName evidence="6">DHOase</shortName>
        <ecNumber evidence="6">3.5.2.3</ecNumber>
    </recommendedName>
</protein>
<dbReference type="Proteomes" id="UP001144612">
    <property type="component" value="Unassembled WGS sequence"/>
</dbReference>
<evidence type="ECO:0000256" key="2">
    <source>
        <dbReference type="ARBA" id="ARBA00010286"/>
    </source>
</evidence>
<dbReference type="InterPro" id="IPR011059">
    <property type="entry name" value="Metal-dep_hydrolase_composite"/>
</dbReference>
<feature type="active site" evidence="6">
    <location>
        <position position="279"/>
    </location>
</feature>
<feature type="binding site" evidence="6">
    <location>
        <position position="212"/>
    </location>
    <ligand>
        <name>Zn(2+)</name>
        <dbReference type="ChEBI" id="CHEBI:29105"/>
        <label>2</label>
    </ligand>
</feature>
<dbReference type="InterPro" id="IPR006680">
    <property type="entry name" value="Amidohydro-rel"/>
</dbReference>
<dbReference type="InterPro" id="IPR050138">
    <property type="entry name" value="DHOase/Allantoinase_Hydrolase"/>
</dbReference>
<name>A0ABT4D744_9CLOT</name>
<feature type="binding site" evidence="6">
    <location>
        <position position="252"/>
    </location>
    <ligand>
        <name>substrate</name>
    </ligand>
</feature>
<dbReference type="CDD" id="cd01317">
    <property type="entry name" value="DHOase_IIa"/>
    <property type="match status" value="1"/>
</dbReference>